<dbReference type="InterPro" id="IPR003646">
    <property type="entry name" value="SH3-like_bac-type"/>
</dbReference>
<gene>
    <name evidence="2" type="ORF">SAMN04487991_3982</name>
</gene>
<dbReference type="Pfam" id="PF08239">
    <property type="entry name" value="SH3_3"/>
    <property type="match status" value="1"/>
</dbReference>
<evidence type="ECO:0000313" key="2">
    <source>
        <dbReference type="EMBL" id="SFK14824.1"/>
    </source>
</evidence>
<proteinExistence type="predicted"/>
<accession>A0A1I3X5G6</accession>
<evidence type="ECO:0000259" key="1">
    <source>
        <dbReference type="PROSITE" id="PS51781"/>
    </source>
</evidence>
<evidence type="ECO:0000313" key="3">
    <source>
        <dbReference type="Proteomes" id="UP000199630"/>
    </source>
</evidence>
<protein>
    <submittedName>
        <fullName evidence="2">SH3 domain-containing protein</fullName>
    </submittedName>
</protein>
<feature type="domain" description="SH3b" evidence="1">
    <location>
        <begin position="128"/>
        <end position="197"/>
    </location>
</feature>
<keyword evidence="3" id="KW-1185">Reference proteome</keyword>
<reference evidence="3" key="1">
    <citation type="submission" date="2016-10" db="EMBL/GenBank/DDBJ databases">
        <authorList>
            <person name="Varghese N."/>
            <person name="Submissions S."/>
        </authorList>
    </citation>
    <scope>NUCLEOTIDE SEQUENCE [LARGE SCALE GENOMIC DNA]</scope>
    <source>
        <strain evidence="3">DSM 26471</strain>
    </source>
</reference>
<dbReference type="SMART" id="SM00287">
    <property type="entry name" value="SH3b"/>
    <property type="match status" value="1"/>
</dbReference>
<name>A0A1I3X5G6_9RHOB</name>
<organism evidence="2 3">
    <name type="scientific">Celeribacter neptunius</name>
    <dbReference type="NCBI Taxonomy" id="588602"/>
    <lineage>
        <taxon>Bacteria</taxon>
        <taxon>Pseudomonadati</taxon>
        <taxon>Pseudomonadota</taxon>
        <taxon>Alphaproteobacteria</taxon>
        <taxon>Rhodobacterales</taxon>
        <taxon>Roseobacteraceae</taxon>
        <taxon>Celeribacter</taxon>
    </lineage>
</organism>
<dbReference type="Proteomes" id="UP000199630">
    <property type="component" value="Unassembled WGS sequence"/>
</dbReference>
<dbReference type="Gene3D" id="2.30.30.40">
    <property type="entry name" value="SH3 Domains"/>
    <property type="match status" value="1"/>
</dbReference>
<dbReference type="AlphaFoldDB" id="A0A1I3X5G6"/>
<sequence length="198" mass="20835">MLRLIALSMLGLWATLMVFGGDLSPEERAALDARRADRTSLVAALSDSLGTAFGSDSHRQGAYVPTLAELKSPTGVPQTSAPQTTPSAQIHLASATVPQSTSTNTVATTSVTHPDKLAAAMIPTQQPETKAMILREVTASRVNVRSGPSTANPVMGQVVHQEIVRVLSPVENGWVKISVEGDGVEGYMAAKFLTEVSQ</sequence>
<dbReference type="RefSeq" id="WP_177213233.1">
    <property type="nucleotide sequence ID" value="NZ_FORH01000009.1"/>
</dbReference>
<dbReference type="PROSITE" id="PS51781">
    <property type="entry name" value="SH3B"/>
    <property type="match status" value="1"/>
</dbReference>
<dbReference type="EMBL" id="FORH01000009">
    <property type="protein sequence ID" value="SFK14824.1"/>
    <property type="molecule type" value="Genomic_DNA"/>
</dbReference>
<dbReference type="STRING" id="588602.SAMN04487991_3982"/>